<dbReference type="RefSeq" id="WP_014537633.1">
    <property type="nucleotide sequence ID" value="NC_017384.1"/>
</dbReference>
<dbReference type="EMBL" id="CP002018">
    <property type="protein sequence ID" value="AEM40563.1"/>
    <property type="molecule type" value="Genomic_DNA"/>
</dbReference>
<dbReference type="eggNOG" id="COG4220">
    <property type="taxonomic scope" value="Bacteria"/>
</dbReference>
<proteinExistence type="predicted"/>
<dbReference type="InterPro" id="IPR009901">
    <property type="entry name" value="Phage_VT1-Sakai_H0025"/>
</dbReference>
<dbReference type="InterPro" id="IPR036388">
    <property type="entry name" value="WH-like_DNA-bd_sf"/>
</dbReference>
<dbReference type="SUPFAM" id="SSF46955">
    <property type="entry name" value="Putative DNA-binding domain"/>
    <property type="match status" value="1"/>
</dbReference>
<keyword evidence="2" id="KW-1185">Reference proteome</keyword>
<organism evidence="1 2">
    <name type="scientific">Ketogulonicigenium vulgare (strain WSH-001)</name>
    <dbReference type="NCBI Taxonomy" id="759362"/>
    <lineage>
        <taxon>Bacteria</taxon>
        <taxon>Pseudomonadati</taxon>
        <taxon>Pseudomonadota</taxon>
        <taxon>Alphaproteobacteria</taxon>
        <taxon>Rhodobacterales</taxon>
        <taxon>Roseobacteraceae</taxon>
        <taxon>Ketogulonicigenium</taxon>
    </lineage>
</organism>
<dbReference type="OrthoDB" id="8410638at2"/>
<evidence type="ECO:0000313" key="1">
    <source>
        <dbReference type="EMBL" id="AEM40563.1"/>
    </source>
</evidence>
<dbReference type="Gene3D" id="1.10.10.10">
    <property type="entry name" value="Winged helix-like DNA-binding domain superfamily/Winged helix DNA-binding domain"/>
    <property type="match status" value="1"/>
</dbReference>
<dbReference type="HOGENOM" id="CLU_1183785_0_0_5"/>
<evidence type="ECO:0008006" key="3">
    <source>
        <dbReference type="Google" id="ProtNLM"/>
    </source>
</evidence>
<gene>
    <name evidence="1" type="ordered locus">KVU_0725</name>
</gene>
<dbReference type="Pfam" id="PF07278">
    <property type="entry name" value="DUF1441"/>
    <property type="match status" value="1"/>
</dbReference>
<sequence>MADDQTVTLVAVEVSAEFQKILADYPLPATVQDADMNQEELASALNQSVNTIAKWIRQEGMPVAQAGGNGKSYVLRLSHCWAWLKARDADRDLRSQHNKQQAAALQAEMLGLDVSDPNAHMTPKARREMAEADLVWNKAQRERRTLVQLDEVHDLLESVLTMVRDGIEAMPDLLERELNLKPDQVAAAVAVGHDILTSLTEKIEAAELQERTVADLPDRQLWMN</sequence>
<dbReference type="Proteomes" id="UP000000692">
    <property type="component" value="Chromosome"/>
</dbReference>
<name>F9Y4K6_KETVW</name>
<dbReference type="InterPro" id="IPR009061">
    <property type="entry name" value="DNA-bd_dom_put_sf"/>
</dbReference>
<dbReference type="PATRIC" id="fig|759362.5.peg.752"/>
<protein>
    <recommendedName>
        <fullName evidence="3">Terminase small subunit</fullName>
    </recommendedName>
</protein>
<accession>F9Y4K6</accession>
<dbReference type="KEGG" id="kvl:KVU_0725"/>
<dbReference type="AlphaFoldDB" id="F9Y4K6"/>
<evidence type="ECO:0000313" key="2">
    <source>
        <dbReference type="Proteomes" id="UP000000692"/>
    </source>
</evidence>
<reference evidence="1 2" key="1">
    <citation type="journal article" date="2011" name="J. Bacteriol.">
        <title>Complete genome sequence of the industrial strain Ketogulonicigenium vulgare WSH-001.</title>
        <authorList>
            <person name="Liu L."/>
            <person name="Li Y."/>
            <person name="Zhang J."/>
            <person name="Zhou Z."/>
            <person name="Liu J."/>
            <person name="Li X."/>
            <person name="Zhou J."/>
            <person name="Du G."/>
            <person name="Wang L."/>
            <person name="Chen J."/>
        </authorList>
    </citation>
    <scope>NUCLEOTIDE SEQUENCE [LARGE SCALE GENOMIC DNA]</scope>
    <source>
        <strain evidence="1 2">WSH-001</strain>
    </source>
</reference>